<dbReference type="EMBL" id="JACJKX010000002">
    <property type="protein sequence ID" value="MBM6927952.1"/>
    <property type="molecule type" value="Genomic_DNA"/>
</dbReference>
<gene>
    <name evidence="5 8" type="primary">recX</name>
    <name evidence="8" type="ORF">H5985_01480</name>
</gene>
<evidence type="ECO:0000256" key="2">
    <source>
        <dbReference type="ARBA" id="ARBA00009695"/>
    </source>
</evidence>
<keyword evidence="9" id="KW-1185">Reference proteome</keyword>
<organism evidence="8 9">
    <name type="scientific">Parasutterella secunda</name>
    <dbReference type="NCBI Taxonomy" id="626947"/>
    <lineage>
        <taxon>Bacteria</taxon>
        <taxon>Pseudomonadati</taxon>
        <taxon>Pseudomonadota</taxon>
        <taxon>Betaproteobacteria</taxon>
        <taxon>Burkholderiales</taxon>
        <taxon>Sutterellaceae</taxon>
        <taxon>Parasutterella</taxon>
    </lineage>
</organism>
<comment type="similarity">
    <text evidence="2 5">Belongs to the RecX family.</text>
</comment>
<dbReference type="NCBIfam" id="NF001055">
    <property type="entry name" value="PRK00117.2-5"/>
    <property type="match status" value="1"/>
</dbReference>
<comment type="function">
    <text evidence="5">Modulates RecA activity.</text>
</comment>
<name>A0ABS2GT82_9BURK</name>
<dbReference type="HAMAP" id="MF_01114">
    <property type="entry name" value="RecX"/>
    <property type="match status" value="1"/>
</dbReference>
<evidence type="ECO:0000256" key="4">
    <source>
        <dbReference type="ARBA" id="ARBA00022490"/>
    </source>
</evidence>
<dbReference type="InterPro" id="IPR036388">
    <property type="entry name" value="WH-like_DNA-bd_sf"/>
</dbReference>
<dbReference type="PANTHER" id="PTHR33602">
    <property type="entry name" value="REGULATORY PROTEIN RECX FAMILY PROTEIN"/>
    <property type="match status" value="1"/>
</dbReference>
<proteinExistence type="inferred from homology"/>
<evidence type="ECO:0000259" key="7">
    <source>
        <dbReference type="Pfam" id="PF21981"/>
    </source>
</evidence>
<feature type="domain" description="RecX third three-helical" evidence="7">
    <location>
        <begin position="119"/>
        <end position="160"/>
    </location>
</feature>
<reference evidence="8 9" key="1">
    <citation type="journal article" date="2021" name="Sci. Rep.">
        <title>The distribution of antibiotic resistance genes in chicken gut microbiota commensals.</title>
        <authorList>
            <person name="Juricova H."/>
            <person name="Matiasovicova J."/>
            <person name="Kubasova T."/>
            <person name="Cejkova D."/>
            <person name="Rychlik I."/>
        </authorList>
    </citation>
    <scope>NUCLEOTIDE SEQUENCE [LARGE SCALE GENOMIC DNA]</scope>
    <source>
        <strain evidence="8 9">An562</strain>
    </source>
</reference>
<sequence length="169" mass="19644">MPINNSEEKYGSGCSRRAGPSLKTRAVRYLARREYSRCELREKLRPYLQESQSEEELDTVLDELEQKGYLSDERFARSRVRLRAARYGNARLAYELRSSGVSNELIDQALDDLGQSEGQRARALWSKRFGQIAQDYKERAKQMRYLLARGFSMEIARKVVQADDFDDAF</sequence>
<dbReference type="InterPro" id="IPR003783">
    <property type="entry name" value="Regulatory_RecX"/>
</dbReference>
<accession>A0ABS2GT82</accession>
<evidence type="ECO:0000313" key="9">
    <source>
        <dbReference type="Proteomes" id="UP000777002"/>
    </source>
</evidence>
<dbReference type="Proteomes" id="UP000777002">
    <property type="component" value="Unassembled WGS sequence"/>
</dbReference>
<dbReference type="Pfam" id="PF21981">
    <property type="entry name" value="RecX_HTH3"/>
    <property type="match status" value="1"/>
</dbReference>
<protein>
    <recommendedName>
        <fullName evidence="3 5">Regulatory protein RecX</fullName>
    </recommendedName>
</protein>
<comment type="caution">
    <text evidence="8">The sequence shown here is derived from an EMBL/GenBank/DDBJ whole genome shotgun (WGS) entry which is preliminary data.</text>
</comment>
<dbReference type="Pfam" id="PF02631">
    <property type="entry name" value="RecX_HTH2"/>
    <property type="match status" value="1"/>
</dbReference>
<evidence type="ECO:0000256" key="3">
    <source>
        <dbReference type="ARBA" id="ARBA00018111"/>
    </source>
</evidence>
<dbReference type="Gene3D" id="1.10.10.10">
    <property type="entry name" value="Winged helix-like DNA-binding domain superfamily/Winged helix DNA-binding domain"/>
    <property type="match status" value="3"/>
</dbReference>
<evidence type="ECO:0000256" key="5">
    <source>
        <dbReference type="HAMAP-Rule" id="MF_01114"/>
    </source>
</evidence>
<dbReference type="InterPro" id="IPR053924">
    <property type="entry name" value="RecX_HTH_2nd"/>
</dbReference>
<evidence type="ECO:0000259" key="6">
    <source>
        <dbReference type="Pfam" id="PF02631"/>
    </source>
</evidence>
<dbReference type="RefSeq" id="WP_205049555.1">
    <property type="nucleotide sequence ID" value="NZ_JACJKX010000002.1"/>
</dbReference>
<evidence type="ECO:0000256" key="1">
    <source>
        <dbReference type="ARBA" id="ARBA00004496"/>
    </source>
</evidence>
<comment type="subcellular location">
    <subcellularLocation>
        <location evidence="1 5">Cytoplasm</location>
    </subcellularLocation>
</comment>
<keyword evidence="4 5" id="KW-0963">Cytoplasm</keyword>
<feature type="domain" description="RecX second three-helical" evidence="6">
    <location>
        <begin position="71"/>
        <end position="110"/>
    </location>
</feature>
<dbReference type="PANTHER" id="PTHR33602:SF1">
    <property type="entry name" value="REGULATORY PROTEIN RECX FAMILY PROTEIN"/>
    <property type="match status" value="1"/>
</dbReference>
<dbReference type="InterPro" id="IPR053925">
    <property type="entry name" value="RecX_HTH_3rd"/>
</dbReference>
<evidence type="ECO:0000313" key="8">
    <source>
        <dbReference type="EMBL" id="MBM6927952.1"/>
    </source>
</evidence>